<evidence type="ECO:0000313" key="3">
    <source>
        <dbReference type="EMBL" id="SCB50669.1"/>
    </source>
</evidence>
<dbReference type="CDD" id="cd00293">
    <property type="entry name" value="USP-like"/>
    <property type="match status" value="1"/>
</dbReference>
<dbReference type="InterPro" id="IPR006016">
    <property type="entry name" value="UspA"/>
</dbReference>
<name>A0A1C3XEN4_9HYPH</name>
<dbReference type="AlphaFoldDB" id="A0A1C3XEN4"/>
<organism evidence="3 4">
    <name type="scientific">Rhizobium lusitanum</name>
    <dbReference type="NCBI Taxonomy" id="293958"/>
    <lineage>
        <taxon>Bacteria</taxon>
        <taxon>Pseudomonadati</taxon>
        <taxon>Pseudomonadota</taxon>
        <taxon>Alphaproteobacteria</taxon>
        <taxon>Hyphomicrobiales</taxon>
        <taxon>Rhizobiaceae</taxon>
        <taxon>Rhizobium/Agrobacterium group</taxon>
        <taxon>Rhizobium</taxon>
    </lineage>
</organism>
<dbReference type="Proteomes" id="UP000199205">
    <property type="component" value="Unassembled WGS sequence"/>
</dbReference>
<dbReference type="PANTHER" id="PTHR46268:SF6">
    <property type="entry name" value="UNIVERSAL STRESS PROTEIN UP12"/>
    <property type="match status" value="1"/>
</dbReference>
<sequence length="174" mass="18660">MSRKVLIATDGSPHAQKAVKIGSELAKGRYAEVHLVHVMLSGELDDDLQRMITVEHLDGLRIVDDPTIPPVAAPGFPIAFPITDPGASYRAIEAIGTDILKRAKYAVNAHGVDRVSTHLLDGNPVEEIMKVIEREHPDLVVCGARGLSSLSQLVLGSVSTKIAQRCSATCITVH</sequence>
<reference evidence="3 4" key="1">
    <citation type="submission" date="2016-08" db="EMBL/GenBank/DDBJ databases">
        <authorList>
            <person name="Seilhamer J.J."/>
        </authorList>
    </citation>
    <scope>NUCLEOTIDE SEQUENCE [LARGE SCALE GENOMIC DNA]</scope>
    <source>
        <strain evidence="3 4">P1-7</strain>
    </source>
</reference>
<evidence type="ECO:0000259" key="2">
    <source>
        <dbReference type="Pfam" id="PF00582"/>
    </source>
</evidence>
<feature type="domain" description="UspA" evidence="2">
    <location>
        <begin position="1"/>
        <end position="45"/>
    </location>
</feature>
<dbReference type="EMBL" id="FMAF01000034">
    <property type="protein sequence ID" value="SCB50669.1"/>
    <property type="molecule type" value="Genomic_DNA"/>
</dbReference>
<protein>
    <submittedName>
        <fullName evidence="3">Nucleotide-binding universal stress protein, UspA family</fullName>
    </submittedName>
</protein>
<dbReference type="RefSeq" id="WP_037200564.1">
    <property type="nucleotide sequence ID" value="NZ_FMAF01000034.1"/>
</dbReference>
<proteinExistence type="inferred from homology"/>
<dbReference type="PANTHER" id="PTHR46268">
    <property type="entry name" value="STRESS RESPONSE PROTEIN NHAX"/>
    <property type="match status" value="1"/>
</dbReference>
<evidence type="ECO:0000313" key="4">
    <source>
        <dbReference type="Proteomes" id="UP000199205"/>
    </source>
</evidence>
<dbReference type="Gene3D" id="3.40.50.620">
    <property type="entry name" value="HUPs"/>
    <property type="match status" value="1"/>
</dbReference>
<feature type="domain" description="UspA" evidence="2">
    <location>
        <begin position="104"/>
        <end position="173"/>
    </location>
</feature>
<dbReference type="InterPro" id="IPR014729">
    <property type="entry name" value="Rossmann-like_a/b/a_fold"/>
</dbReference>
<dbReference type="SUPFAM" id="SSF52402">
    <property type="entry name" value="Adenine nucleotide alpha hydrolases-like"/>
    <property type="match status" value="1"/>
</dbReference>
<comment type="similarity">
    <text evidence="1">Belongs to the universal stress protein A family.</text>
</comment>
<dbReference type="InterPro" id="IPR006015">
    <property type="entry name" value="Universal_stress_UspA"/>
</dbReference>
<evidence type="ECO:0000256" key="1">
    <source>
        <dbReference type="ARBA" id="ARBA00008791"/>
    </source>
</evidence>
<dbReference type="PRINTS" id="PR01438">
    <property type="entry name" value="UNVRSLSTRESS"/>
</dbReference>
<dbReference type="Pfam" id="PF00582">
    <property type="entry name" value="Usp"/>
    <property type="match status" value="2"/>
</dbReference>
<accession>A0A1C3XEN4</accession>
<gene>
    <name evidence="3" type="ORF">GA0061101_13422</name>
</gene>